<organism evidence="4 5">
    <name type="scientific">Desulfoscipio gibsoniae DSM 7213</name>
    <dbReference type="NCBI Taxonomy" id="767817"/>
    <lineage>
        <taxon>Bacteria</taxon>
        <taxon>Bacillati</taxon>
        <taxon>Bacillota</taxon>
        <taxon>Clostridia</taxon>
        <taxon>Eubacteriales</taxon>
        <taxon>Desulfallaceae</taxon>
        <taxon>Desulfoscipio</taxon>
    </lineage>
</organism>
<dbReference type="KEGG" id="dgi:Desgi_2755"/>
<dbReference type="OrthoDB" id="9786287at2"/>
<gene>
    <name evidence="4" type="ORF">Desgi_2755</name>
</gene>
<dbReference type="Pfam" id="PF00596">
    <property type="entry name" value="Aldolase_II"/>
    <property type="match status" value="1"/>
</dbReference>
<dbReference type="EMBL" id="CP003273">
    <property type="protein sequence ID" value="AGL02159.1"/>
    <property type="molecule type" value="Genomic_DNA"/>
</dbReference>
<dbReference type="GO" id="GO:0016832">
    <property type="term" value="F:aldehyde-lyase activity"/>
    <property type="evidence" value="ECO:0007669"/>
    <property type="project" value="TreeGrafter"/>
</dbReference>
<dbReference type="GO" id="GO:0005829">
    <property type="term" value="C:cytosol"/>
    <property type="evidence" value="ECO:0007669"/>
    <property type="project" value="TreeGrafter"/>
</dbReference>
<keyword evidence="1" id="KW-0479">Metal-binding</keyword>
<dbReference type="PANTHER" id="PTHR22789">
    <property type="entry name" value="FUCULOSE PHOSPHATE ALDOLASE"/>
    <property type="match status" value="1"/>
</dbReference>
<dbReference type="InterPro" id="IPR050197">
    <property type="entry name" value="Aldolase_class_II_sugar_metab"/>
</dbReference>
<dbReference type="Proteomes" id="UP000013520">
    <property type="component" value="Chromosome"/>
</dbReference>
<keyword evidence="5" id="KW-1185">Reference proteome</keyword>
<dbReference type="GO" id="GO:0019323">
    <property type="term" value="P:pentose catabolic process"/>
    <property type="evidence" value="ECO:0007669"/>
    <property type="project" value="TreeGrafter"/>
</dbReference>
<dbReference type="STRING" id="767817.Desgi_2755"/>
<dbReference type="HOGENOM" id="CLU_006033_3_1_9"/>
<protein>
    <submittedName>
        <fullName evidence="4">Ribulose-5-phosphate 4-epimerase-like epimerase or aldolase</fullName>
    </submittedName>
</protein>
<dbReference type="SUPFAM" id="SSF53639">
    <property type="entry name" value="AraD/HMP-PK domain-like"/>
    <property type="match status" value="1"/>
</dbReference>
<evidence type="ECO:0000256" key="1">
    <source>
        <dbReference type="ARBA" id="ARBA00022723"/>
    </source>
</evidence>
<evidence type="ECO:0000256" key="2">
    <source>
        <dbReference type="ARBA" id="ARBA00023239"/>
    </source>
</evidence>
<proteinExistence type="predicted"/>
<dbReference type="InterPro" id="IPR036409">
    <property type="entry name" value="Aldolase_II/adducin_N_sf"/>
</dbReference>
<evidence type="ECO:0000313" key="5">
    <source>
        <dbReference type="Proteomes" id="UP000013520"/>
    </source>
</evidence>
<dbReference type="AlphaFoldDB" id="R4KHR7"/>
<reference evidence="4 5" key="1">
    <citation type="submission" date="2012-01" db="EMBL/GenBank/DDBJ databases">
        <title>Complete sequence of Desulfotomaculum gibsoniae DSM 7213.</title>
        <authorList>
            <consortium name="US DOE Joint Genome Institute"/>
            <person name="Lucas S."/>
            <person name="Han J."/>
            <person name="Lapidus A."/>
            <person name="Cheng J.-F."/>
            <person name="Goodwin L."/>
            <person name="Pitluck S."/>
            <person name="Peters L."/>
            <person name="Ovchinnikova G."/>
            <person name="Teshima H."/>
            <person name="Detter J.C."/>
            <person name="Han C."/>
            <person name="Tapia R."/>
            <person name="Land M."/>
            <person name="Hauser L."/>
            <person name="Kyrpides N."/>
            <person name="Ivanova N."/>
            <person name="Pagani I."/>
            <person name="Parshina S."/>
            <person name="Plugge C."/>
            <person name="Muyzer G."/>
            <person name="Kuever J."/>
            <person name="Ivanova A."/>
            <person name="Nazina T."/>
            <person name="Klenk H.-P."/>
            <person name="Brambilla E."/>
            <person name="Spring S."/>
            <person name="Stams A.F."/>
            <person name="Woyke T."/>
        </authorList>
    </citation>
    <scope>NUCLEOTIDE SEQUENCE [LARGE SCALE GENOMIC DNA]</scope>
    <source>
        <strain evidence="4 5">DSM 7213</strain>
    </source>
</reference>
<dbReference type="PANTHER" id="PTHR22789:SF0">
    <property type="entry name" value="3-OXO-TETRONATE 4-PHOSPHATE DECARBOXYLASE-RELATED"/>
    <property type="match status" value="1"/>
</dbReference>
<dbReference type="GO" id="GO:0046872">
    <property type="term" value="F:metal ion binding"/>
    <property type="evidence" value="ECO:0007669"/>
    <property type="project" value="UniProtKB-KW"/>
</dbReference>
<evidence type="ECO:0000259" key="3">
    <source>
        <dbReference type="SMART" id="SM01007"/>
    </source>
</evidence>
<accession>R4KHR7</accession>
<sequence length="225" mass="23770">MSVTLEKIKEQVLKIGFRMASAGLVTGTWGNISARVPGEGLFVITPSGIPYDVMDKIDLVVVDGKGRVIEGERKPSTELMLHRAIYSAYAHAGAIVHTHSIYASALAVAGKNLPPILEDQVQLVGGAVPVTRYARAGTADLADAAVAALGQGNAVLLANHGLVGLGRTVEEAYQVCQVVEKAAQVYTFAKLIGHVAVIPPGDVAVLRESFLTSYGQQDETIERKV</sequence>
<dbReference type="SMART" id="SM01007">
    <property type="entry name" value="Aldolase_II"/>
    <property type="match status" value="1"/>
</dbReference>
<dbReference type="RefSeq" id="WP_006521890.1">
    <property type="nucleotide sequence ID" value="NC_021184.1"/>
</dbReference>
<evidence type="ECO:0000313" key="4">
    <source>
        <dbReference type="EMBL" id="AGL02159.1"/>
    </source>
</evidence>
<feature type="domain" description="Class II aldolase/adducin N-terminal" evidence="3">
    <location>
        <begin position="10"/>
        <end position="187"/>
    </location>
</feature>
<keyword evidence="2" id="KW-0456">Lyase</keyword>
<dbReference type="Gene3D" id="3.40.225.10">
    <property type="entry name" value="Class II aldolase/adducin N-terminal domain"/>
    <property type="match status" value="1"/>
</dbReference>
<dbReference type="InterPro" id="IPR001303">
    <property type="entry name" value="Aldolase_II/adducin_N"/>
</dbReference>
<name>R4KHR7_9FIRM</name>
<dbReference type="eggNOG" id="COG0235">
    <property type="taxonomic scope" value="Bacteria"/>
</dbReference>